<reference evidence="3" key="1">
    <citation type="journal article" date="2023" name="Mol. Phylogenet. Evol.">
        <title>Genome-scale phylogeny and comparative genomics of the fungal order Sordariales.</title>
        <authorList>
            <person name="Hensen N."/>
            <person name="Bonometti L."/>
            <person name="Westerberg I."/>
            <person name="Brannstrom I.O."/>
            <person name="Guillou S."/>
            <person name="Cros-Aarteil S."/>
            <person name="Calhoun S."/>
            <person name="Haridas S."/>
            <person name="Kuo A."/>
            <person name="Mondo S."/>
            <person name="Pangilinan J."/>
            <person name="Riley R."/>
            <person name="LaButti K."/>
            <person name="Andreopoulos B."/>
            <person name="Lipzen A."/>
            <person name="Chen C."/>
            <person name="Yan M."/>
            <person name="Daum C."/>
            <person name="Ng V."/>
            <person name="Clum A."/>
            <person name="Steindorff A."/>
            <person name="Ohm R.A."/>
            <person name="Martin F."/>
            <person name="Silar P."/>
            <person name="Natvig D.O."/>
            <person name="Lalanne C."/>
            <person name="Gautier V."/>
            <person name="Ament-Velasquez S.L."/>
            <person name="Kruys A."/>
            <person name="Hutchinson M.I."/>
            <person name="Powell A.J."/>
            <person name="Barry K."/>
            <person name="Miller A.N."/>
            <person name="Grigoriev I.V."/>
            <person name="Debuchy R."/>
            <person name="Gladieux P."/>
            <person name="Hiltunen Thoren M."/>
            <person name="Johannesson H."/>
        </authorList>
    </citation>
    <scope>NUCLEOTIDE SEQUENCE</scope>
    <source>
        <strain evidence="3">CBS 141.50</strain>
    </source>
</reference>
<comment type="caution">
    <text evidence="3">The sequence shown here is derived from an EMBL/GenBank/DDBJ whole genome shotgun (WGS) entry which is preliminary data.</text>
</comment>
<feature type="transmembrane region" description="Helical" evidence="2">
    <location>
        <begin position="752"/>
        <end position="774"/>
    </location>
</feature>
<evidence type="ECO:0008006" key="5">
    <source>
        <dbReference type="Google" id="ProtNLM"/>
    </source>
</evidence>
<feature type="transmembrane region" description="Helical" evidence="2">
    <location>
        <begin position="302"/>
        <end position="324"/>
    </location>
</feature>
<feature type="compositionally biased region" description="Pro residues" evidence="1">
    <location>
        <begin position="178"/>
        <end position="187"/>
    </location>
</feature>
<dbReference type="EMBL" id="MU853686">
    <property type="protein sequence ID" value="KAK4139164.1"/>
    <property type="molecule type" value="Genomic_DNA"/>
</dbReference>
<dbReference type="PANTHER" id="PTHR35041:SF3">
    <property type="entry name" value="FORMYLMETHIONINE DEFORMYLASE-LIKE PROTEIN"/>
    <property type="match status" value="1"/>
</dbReference>
<proteinExistence type="predicted"/>
<feature type="region of interest" description="Disordered" evidence="1">
    <location>
        <begin position="156"/>
        <end position="189"/>
    </location>
</feature>
<dbReference type="RefSeq" id="XP_062632535.1">
    <property type="nucleotide sequence ID" value="XM_062785116.1"/>
</dbReference>
<feature type="transmembrane region" description="Helical" evidence="2">
    <location>
        <begin position="243"/>
        <end position="260"/>
    </location>
</feature>
<keyword evidence="2" id="KW-1133">Transmembrane helix</keyword>
<feature type="region of interest" description="Disordered" evidence="1">
    <location>
        <begin position="113"/>
        <end position="140"/>
    </location>
</feature>
<dbReference type="GeneID" id="87821729"/>
<organism evidence="3 4">
    <name type="scientific">Dichotomopilus funicola</name>
    <dbReference type="NCBI Taxonomy" id="1934379"/>
    <lineage>
        <taxon>Eukaryota</taxon>
        <taxon>Fungi</taxon>
        <taxon>Dikarya</taxon>
        <taxon>Ascomycota</taxon>
        <taxon>Pezizomycotina</taxon>
        <taxon>Sordariomycetes</taxon>
        <taxon>Sordariomycetidae</taxon>
        <taxon>Sordariales</taxon>
        <taxon>Chaetomiaceae</taxon>
        <taxon>Dichotomopilus</taxon>
    </lineage>
</organism>
<reference evidence="3" key="2">
    <citation type="submission" date="2023-05" db="EMBL/GenBank/DDBJ databases">
        <authorList>
            <consortium name="Lawrence Berkeley National Laboratory"/>
            <person name="Steindorff A."/>
            <person name="Hensen N."/>
            <person name="Bonometti L."/>
            <person name="Westerberg I."/>
            <person name="Brannstrom I.O."/>
            <person name="Guillou S."/>
            <person name="Cros-Aarteil S."/>
            <person name="Calhoun S."/>
            <person name="Haridas S."/>
            <person name="Kuo A."/>
            <person name="Mondo S."/>
            <person name="Pangilinan J."/>
            <person name="Riley R."/>
            <person name="Labutti K."/>
            <person name="Andreopoulos B."/>
            <person name="Lipzen A."/>
            <person name="Chen C."/>
            <person name="Yanf M."/>
            <person name="Daum C."/>
            <person name="Ng V."/>
            <person name="Clum A."/>
            <person name="Ohm R."/>
            <person name="Martin F."/>
            <person name="Silar P."/>
            <person name="Natvig D."/>
            <person name="Lalanne C."/>
            <person name="Gautier V."/>
            <person name="Ament-Velasquez S.L."/>
            <person name="Kruys A."/>
            <person name="Hutchinson M.I."/>
            <person name="Powell A.J."/>
            <person name="Barry K."/>
            <person name="Miller A.N."/>
            <person name="Grigoriev I.V."/>
            <person name="Debuchy R."/>
            <person name="Gladieux P."/>
            <person name="Thoren M.H."/>
            <person name="Johannesson H."/>
        </authorList>
    </citation>
    <scope>NUCLEOTIDE SEQUENCE</scope>
    <source>
        <strain evidence="3">CBS 141.50</strain>
    </source>
</reference>
<sequence length="919" mass="100207">MEHPASGRANPEYTTPGNGDNNNHNSGRQNYGHTRTTSTDLLAPTPDIEFPASPPAPRRPQVSYAPTSPPPRETQTISPPTSFGLGIGPTAQHSQHLHTTQYYGNGYYNISRDTLQQDGEDDDSPPTSPPPANYASKSGATAHAYPLDTMRSGDGAGGYYYHPSHGGGDGNGKNPFDDPSPSPGGPPHPKRSFPLWRLAVGGWRMYGLFLFGFACAVGHHAFYSSLDGKPADDQIKMMRFGGLLSYAAKAGLLAAVIFAYQQQVWVTAIHNTMRLRAVDSLFAASNEPHALLNWEFVRKARVATALAVAAWLFPLTVILTPATLSVAPMTTVEHTTCPGVRTLNFEHETTKNWRILNRINGFRDISMSLWNCTMWDSSDMIDRNFSSDFFDYWTGGSAQLDLVTAQSGLTGAVIPRWGASLETCGGGWNCSYVINFVAPGYKCTELARGQTLDKPALDKQGVAFDVSALVPEGDWGYAAITHMGDYYPEQVAVGGGGRPEKDPPYPPHLGVFRTEPVLWIGHTEYKGPANKSPPMSRTDPHWNTYFEAVVTRCEHYVVNYTVQFNHTATQQTTTVLSRTYLHPVIDTTYDPNRNADDGTFDNTTAVPESNYIYPLDVARYRLTAAYHGLGERMRAFLDGRIRYTPYATVDSDITKTVLMDTETYLPVPNLISSIQTFYENMTLSLLSNPQFVVVAWAADPSRRSGLTVRPAGTDHLRLLNHTDSDPRDPSIAYPCTRTRIANAYVFNRRDLWIAYAAASGAALAAVILGSAALSQNGFRERDTRLSSVVAATRAPCLGALPWEGHKNTPLTTAIPLNGPHTSAVTNPLNLGMWMGGVGSAQGVMAAAAAGGSSRVYYGFAPREVLERSRVAVFGTGSGADTRHGGKGGVEGGGDEGVRKRKRMSAWSFRNWEERWREGG</sequence>
<gene>
    <name evidence="3" type="ORF">C8A04DRAFT_40938</name>
</gene>
<accession>A0AAN6ZIU0</accession>
<feature type="transmembrane region" description="Helical" evidence="2">
    <location>
        <begin position="205"/>
        <end position="223"/>
    </location>
</feature>
<dbReference type="Proteomes" id="UP001302676">
    <property type="component" value="Unassembled WGS sequence"/>
</dbReference>
<dbReference type="AlphaFoldDB" id="A0AAN6ZIU0"/>
<name>A0AAN6ZIU0_9PEZI</name>
<keyword evidence="2" id="KW-0812">Transmembrane</keyword>
<feature type="region of interest" description="Disordered" evidence="1">
    <location>
        <begin position="876"/>
        <end position="899"/>
    </location>
</feature>
<evidence type="ECO:0000256" key="2">
    <source>
        <dbReference type="SAM" id="Phobius"/>
    </source>
</evidence>
<evidence type="ECO:0000313" key="4">
    <source>
        <dbReference type="Proteomes" id="UP001302676"/>
    </source>
</evidence>
<feature type="compositionally biased region" description="Polar residues" evidence="1">
    <location>
        <begin position="12"/>
        <end position="40"/>
    </location>
</feature>
<keyword evidence="2" id="KW-0472">Membrane</keyword>
<feature type="region of interest" description="Disordered" evidence="1">
    <location>
        <begin position="1"/>
        <end position="93"/>
    </location>
</feature>
<dbReference type="PANTHER" id="PTHR35041">
    <property type="entry name" value="MEDIATOR OF RNA POLYMERASE II TRANSCRIPTION SUBUNIT 1"/>
    <property type="match status" value="1"/>
</dbReference>
<protein>
    <recommendedName>
        <fullName evidence="5">Formylmethionine deformylase-like protein</fullName>
    </recommendedName>
</protein>
<keyword evidence="4" id="KW-1185">Reference proteome</keyword>
<evidence type="ECO:0000256" key="1">
    <source>
        <dbReference type="SAM" id="MobiDB-lite"/>
    </source>
</evidence>
<evidence type="ECO:0000313" key="3">
    <source>
        <dbReference type="EMBL" id="KAK4139164.1"/>
    </source>
</evidence>